<keyword evidence="3" id="KW-0560">Oxidoreductase</keyword>
<keyword evidence="1 3" id="KW-0479">Metal-binding</keyword>
<comment type="subcellular location">
    <subcellularLocation>
        <location evidence="3">Nucleus</location>
    </subcellularLocation>
</comment>
<dbReference type="Pfam" id="PF08007">
    <property type="entry name" value="JmjC_2"/>
    <property type="match status" value="1"/>
</dbReference>
<dbReference type="InterPro" id="IPR003347">
    <property type="entry name" value="JmjC_dom"/>
</dbReference>
<dbReference type="InterPro" id="IPR039994">
    <property type="entry name" value="NO66-like"/>
</dbReference>
<dbReference type="CDD" id="cd02208">
    <property type="entry name" value="cupin_RmlC-like"/>
    <property type="match status" value="1"/>
</dbReference>
<dbReference type="PANTHER" id="PTHR13096:SF9">
    <property type="entry name" value="BIFUNCTIONAL LYSINE-SPECIFIC DEMETHYLASE AND HISTIDYL-HYDROXYLASE"/>
    <property type="match status" value="1"/>
</dbReference>
<dbReference type="AlphaFoldDB" id="A0A9Q0H8F7"/>
<comment type="similarity">
    <text evidence="3">Belongs to the ROX family.</text>
</comment>
<dbReference type="SUPFAM" id="SSF51197">
    <property type="entry name" value="Clavaminate synthase-like"/>
    <property type="match status" value="1"/>
</dbReference>
<evidence type="ECO:0000256" key="1">
    <source>
        <dbReference type="ARBA" id="ARBA00022723"/>
    </source>
</evidence>
<dbReference type="GO" id="GO:0032453">
    <property type="term" value="F:histone H3K4 demethylase activity"/>
    <property type="evidence" value="ECO:0007669"/>
    <property type="project" value="TreeGrafter"/>
</dbReference>
<keyword evidence="6" id="KW-1185">Reference proteome</keyword>
<sequence length="784" mass="88079">MATKPERKTIKLHYVYPLILAALSNTKSSSSRTLLKKCLKKLHLSLLARNSQFSNPSCLLSVLPILLRSTFPEIASLSAEIVGAASLSSFEMNEVIAYDAAIIESLMSALSCRSKSVSVAACNAVLDLSTTSIGRQLLCEFSAMEKLMFEFLPVADCLTRTISLHSTEKGNSNHARIGFMIDGLPVLLLDASITLINSCDMLQLEMIPVKLSETFVSHLKRMWVKVRNQMLWGSDAGGSQGRYYYSNVKLHDLAESIFRLCLDPGQHSTTCSLEMIKRNIFGPTNSYFEHFVLNYWEDSPFLLRGPSNGLNDHGDFVSFFYEYLSSKGSVDSILLSMLRTFVSCPPIASEELDILSFLKEVKDGLGCPMEYGQDVRVLKTVDVTSNPRQGHLKREVHFFGDTPDSSVKDSHFIDSCSVQKCMEACKQGYTIALRGMEFRSEKIATISDGLAVLFGQPSVGANLYLTPPRSQGLARHYDDHCVFVCQLLGVKLWTVFSRAAVLLPRLYDPLDNLPGAVDDSNTSQYKQFLLREGDILYIPRGCPHEACTIADDGEPPGNDCSTGYSLHLTLGVEVEPPFEWEGFAHVALHCWNQNQQTAPLTIDDISLDVLHVMSVKLLHIAIRLLGDRDPTFRKACMVTAFSLPSNTTGKSWFHTPDLNQRTTFSYVINTIEKESKFFEVFKSIEAVVQKNEDPFHQMRWIEHLCQDGVTKEQDSSRSSSKYKDFLLLCNEHGEEAEVAFTQVKSKFCRDIEYNDACENFRTLLEKYRKTRKQYMNGMLSLHCN</sequence>
<name>A0A9Q0H8F7_9MAGN</name>
<dbReference type="OrthoDB" id="425950at2759"/>
<reference evidence="5" key="1">
    <citation type="journal article" date="2023" name="Plant J.">
        <title>The genome of the king protea, Protea cynaroides.</title>
        <authorList>
            <person name="Chang J."/>
            <person name="Duong T.A."/>
            <person name="Schoeman C."/>
            <person name="Ma X."/>
            <person name="Roodt D."/>
            <person name="Barker N."/>
            <person name="Li Z."/>
            <person name="Van de Peer Y."/>
            <person name="Mizrachi E."/>
        </authorList>
    </citation>
    <scope>NUCLEOTIDE SEQUENCE</scope>
    <source>
        <tissue evidence="5">Young leaves</tissue>
    </source>
</reference>
<keyword evidence="3" id="KW-0223">Dioxygenase</keyword>
<keyword evidence="3" id="KW-0805">Transcription regulation</keyword>
<evidence type="ECO:0000256" key="2">
    <source>
        <dbReference type="ARBA" id="ARBA00023004"/>
    </source>
</evidence>
<dbReference type="EC" id="1.14.11.-" evidence="3"/>
<gene>
    <name evidence="5" type="ORF">NE237_026190</name>
</gene>
<protein>
    <recommendedName>
        <fullName evidence="3">Bifunctional lysine-specific demethylase and histidyl-hydroxylase</fullName>
        <ecNumber evidence="3">1.14.11.-</ecNumber>
    </recommendedName>
</protein>
<comment type="function">
    <text evidence="3">Oxygenase that can act as both a histone lysine demethylase and a ribosomal histidine hydroxylase.</text>
</comment>
<dbReference type="Gene3D" id="2.60.120.650">
    <property type="entry name" value="Cupin"/>
    <property type="match status" value="1"/>
</dbReference>
<keyword evidence="2 3" id="KW-0408">Iron</keyword>
<dbReference type="GO" id="GO:0005730">
    <property type="term" value="C:nucleolus"/>
    <property type="evidence" value="ECO:0007669"/>
    <property type="project" value="TreeGrafter"/>
</dbReference>
<evidence type="ECO:0000313" key="6">
    <source>
        <dbReference type="Proteomes" id="UP001141806"/>
    </source>
</evidence>
<dbReference type="EMBL" id="JAMYWD010000010">
    <property type="protein sequence ID" value="KAJ4959079.1"/>
    <property type="molecule type" value="Genomic_DNA"/>
</dbReference>
<accession>A0A9Q0H8F7</accession>
<feature type="domain" description="JmjC" evidence="4">
    <location>
        <begin position="429"/>
        <end position="589"/>
    </location>
</feature>
<organism evidence="5 6">
    <name type="scientific">Protea cynaroides</name>
    <dbReference type="NCBI Taxonomy" id="273540"/>
    <lineage>
        <taxon>Eukaryota</taxon>
        <taxon>Viridiplantae</taxon>
        <taxon>Streptophyta</taxon>
        <taxon>Embryophyta</taxon>
        <taxon>Tracheophyta</taxon>
        <taxon>Spermatophyta</taxon>
        <taxon>Magnoliopsida</taxon>
        <taxon>Proteales</taxon>
        <taxon>Proteaceae</taxon>
        <taxon>Protea</taxon>
    </lineage>
</organism>
<proteinExistence type="inferred from homology"/>
<evidence type="ECO:0000313" key="5">
    <source>
        <dbReference type="EMBL" id="KAJ4959079.1"/>
    </source>
</evidence>
<comment type="cofactor">
    <cofactor evidence="3">
        <name>Fe(2+)</name>
        <dbReference type="ChEBI" id="CHEBI:29033"/>
    </cofactor>
    <text evidence="3">Binds 1 Fe(2+) ion per subunit.</text>
</comment>
<dbReference type="PROSITE" id="PS51184">
    <property type="entry name" value="JMJC"/>
    <property type="match status" value="1"/>
</dbReference>
<keyword evidence="3" id="KW-0539">Nucleus</keyword>
<dbReference type="GO" id="GO:0005506">
    <property type="term" value="F:iron ion binding"/>
    <property type="evidence" value="ECO:0007669"/>
    <property type="project" value="UniProtKB-UniRule"/>
</dbReference>
<dbReference type="Proteomes" id="UP001141806">
    <property type="component" value="Unassembled WGS sequence"/>
</dbReference>
<evidence type="ECO:0000256" key="3">
    <source>
        <dbReference type="RuleBase" id="RU366061"/>
    </source>
</evidence>
<dbReference type="GO" id="GO:0051864">
    <property type="term" value="F:histone H3K36 demethylase activity"/>
    <property type="evidence" value="ECO:0007669"/>
    <property type="project" value="TreeGrafter"/>
</dbReference>
<keyword evidence="3" id="KW-0804">Transcription</keyword>
<evidence type="ECO:0000259" key="4">
    <source>
        <dbReference type="PROSITE" id="PS51184"/>
    </source>
</evidence>
<comment type="caution">
    <text evidence="5">The sequence shown here is derived from an EMBL/GenBank/DDBJ whole genome shotgun (WGS) entry which is preliminary data.</text>
</comment>
<dbReference type="PANTHER" id="PTHR13096">
    <property type="entry name" value="MINA53 MYC INDUCED NUCLEAR ANTIGEN"/>
    <property type="match status" value="1"/>
</dbReference>